<feature type="domain" description="THIF-type NAD/FAD binding fold" evidence="2">
    <location>
        <begin position="102"/>
        <end position="211"/>
    </location>
</feature>
<dbReference type="GO" id="GO:0000422">
    <property type="term" value="P:autophagy of mitochondrion"/>
    <property type="evidence" value="ECO:0007669"/>
    <property type="project" value="TreeGrafter"/>
</dbReference>
<dbReference type="InterPro" id="IPR045886">
    <property type="entry name" value="ThiF/MoeB/HesA"/>
</dbReference>
<keyword evidence="4" id="KW-1185">Reference proteome</keyword>
<gene>
    <name evidence="3" type="ORF">FOMPIDRAFT_1051349</name>
</gene>
<dbReference type="OrthoDB" id="338614at2759"/>
<dbReference type="PANTHER" id="PTHR10953">
    <property type="entry name" value="UBIQUITIN-ACTIVATING ENZYME E1"/>
    <property type="match status" value="1"/>
</dbReference>
<dbReference type="STRING" id="743788.S8FAU6"/>
<dbReference type="AlphaFoldDB" id="S8FAU6"/>
<dbReference type="EMBL" id="KE504163">
    <property type="protein sequence ID" value="EPS98715.1"/>
    <property type="molecule type" value="Genomic_DNA"/>
</dbReference>
<accession>S8FAU6</accession>
<dbReference type="Pfam" id="PF00899">
    <property type="entry name" value="ThiF"/>
    <property type="match status" value="1"/>
</dbReference>
<dbReference type="SUPFAM" id="SSF69572">
    <property type="entry name" value="Activating enzymes of the ubiquitin-like proteins"/>
    <property type="match status" value="1"/>
</dbReference>
<dbReference type="GO" id="GO:0034727">
    <property type="term" value="P:piecemeal microautophagy of the nucleus"/>
    <property type="evidence" value="ECO:0007669"/>
    <property type="project" value="TreeGrafter"/>
</dbReference>
<dbReference type="GO" id="GO:0006995">
    <property type="term" value="P:cellular response to nitrogen starvation"/>
    <property type="evidence" value="ECO:0007669"/>
    <property type="project" value="TreeGrafter"/>
</dbReference>
<dbReference type="GO" id="GO:0032446">
    <property type="term" value="P:protein modification by small protein conjugation"/>
    <property type="evidence" value="ECO:0007669"/>
    <property type="project" value="TreeGrafter"/>
</dbReference>
<evidence type="ECO:0000313" key="3">
    <source>
        <dbReference type="EMBL" id="EPS98715.1"/>
    </source>
</evidence>
<dbReference type="GO" id="GO:0000045">
    <property type="term" value="P:autophagosome assembly"/>
    <property type="evidence" value="ECO:0007669"/>
    <property type="project" value="TreeGrafter"/>
</dbReference>
<dbReference type="GO" id="GO:0019779">
    <property type="term" value="F:Atg8 activating enzyme activity"/>
    <property type="evidence" value="ECO:0007669"/>
    <property type="project" value="TreeGrafter"/>
</dbReference>
<dbReference type="InParanoid" id="S8FAU6"/>
<sequence length="274" mass="29995">MTKDGTLISVNPANMDDGERTPTNLRLTVGALPPFYVIARHRHRPPASPPPPATAITTPRLVAHFPPSDVIARRPHSPCRPCLPYVRFSASRYHRLTAPPTTARTLMGWGVRTITIVDSSRVSFSNPVRELLFELNGRKPKAACAAELLKRFFLRVNATKRSLSVPIPYRPISRASVAQANADVAALEALFDTLDAIFLLMESCESRWLLTAPGFDMFHGELLSDIVAPADALQLFSTDPTVERMYTVTRSGLAATAFATAVEPLVSLLQHSDG</sequence>
<name>S8FAU6_FOMSC</name>
<dbReference type="GO" id="GO:0019778">
    <property type="term" value="F:Atg12 activating enzyme activity"/>
    <property type="evidence" value="ECO:0007669"/>
    <property type="project" value="TreeGrafter"/>
</dbReference>
<feature type="region of interest" description="Disordered" evidence="1">
    <location>
        <begin position="1"/>
        <end position="21"/>
    </location>
</feature>
<dbReference type="InterPro" id="IPR000594">
    <property type="entry name" value="ThiF_NAD_FAD-bd"/>
</dbReference>
<dbReference type="eggNOG" id="KOG2337">
    <property type="taxonomic scope" value="Eukaryota"/>
</dbReference>
<organism evidence="3 4">
    <name type="scientific">Fomitopsis schrenkii</name>
    <name type="common">Brown rot fungus</name>
    <dbReference type="NCBI Taxonomy" id="2126942"/>
    <lineage>
        <taxon>Eukaryota</taxon>
        <taxon>Fungi</taxon>
        <taxon>Dikarya</taxon>
        <taxon>Basidiomycota</taxon>
        <taxon>Agaricomycotina</taxon>
        <taxon>Agaricomycetes</taxon>
        <taxon>Polyporales</taxon>
        <taxon>Fomitopsis</taxon>
    </lineage>
</organism>
<proteinExistence type="predicted"/>
<dbReference type="HOGENOM" id="CLU_1015767_0_0_1"/>
<dbReference type="Proteomes" id="UP000015241">
    <property type="component" value="Unassembled WGS sequence"/>
</dbReference>
<evidence type="ECO:0000313" key="4">
    <source>
        <dbReference type="Proteomes" id="UP000015241"/>
    </source>
</evidence>
<reference evidence="3 4" key="1">
    <citation type="journal article" date="2012" name="Science">
        <title>The Paleozoic origin of enzymatic lignin decomposition reconstructed from 31 fungal genomes.</title>
        <authorList>
            <person name="Floudas D."/>
            <person name="Binder M."/>
            <person name="Riley R."/>
            <person name="Barry K."/>
            <person name="Blanchette R.A."/>
            <person name="Henrissat B."/>
            <person name="Martinez A.T."/>
            <person name="Otillar R."/>
            <person name="Spatafora J.W."/>
            <person name="Yadav J.S."/>
            <person name="Aerts A."/>
            <person name="Benoit I."/>
            <person name="Boyd A."/>
            <person name="Carlson A."/>
            <person name="Copeland A."/>
            <person name="Coutinho P.M."/>
            <person name="de Vries R.P."/>
            <person name="Ferreira P."/>
            <person name="Findley K."/>
            <person name="Foster B."/>
            <person name="Gaskell J."/>
            <person name="Glotzer D."/>
            <person name="Gorecki P."/>
            <person name="Heitman J."/>
            <person name="Hesse C."/>
            <person name="Hori C."/>
            <person name="Igarashi K."/>
            <person name="Jurgens J.A."/>
            <person name="Kallen N."/>
            <person name="Kersten P."/>
            <person name="Kohler A."/>
            <person name="Kuees U."/>
            <person name="Kumar T.K.A."/>
            <person name="Kuo A."/>
            <person name="LaButti K."/>
            <person name="Larrondo L.F."/>
            <person name="Lindquist E."/>
            <person name="Ling A."/>
            <person name="Lombard V."/>
            <person name="Lucas S."/>
            <person name="Lundell T."/>
            <person name="Martin R."/>
            <person name="McLaughlin D.J."/>
            <person name="Morgenstern I."/>
            <person name="Morin E."/>
            <person name="Murat C."/>
            <person name="Nagy L.G."/>
            <person name="Nolan M."/>
            <person name="Ohm R.A."/>
            <person name="Patyshakuliyeva A."/>
            <person name="Rokas A."/>
            <person name="Ruiz-Duenas F.J."/>
            <person name="Sabat G."/>
            <person name="Salamov A."/>
            <person name="Samejima M."/>
            <person name="Schmutz J."/>
            <person name="Slot J.C."/>
            <person name="St John F."/>
            <person name="Stenlid J."/>
            <person name="Sun H."/>
            <person name="Sun S."/>
            <person name="Syed K."/>
            <person name="Tsang A."/>
            <person name="Wiebenga A."/>
            <person name="Young D."/>
            <person name="Pisabarro A."/>
            <person name="Eastwood D.C."/>
            <person name="Martin F."/>
            <person name="Cullen D."/>
            <person name="Grigoriev I.V."/>
            <person name="Hibbett D.S."/>
        </authorList>
    </citation>
    <scope>NUCLEOTIDE SEQUENCE</scope>
    <source>
        <strain evidence="4">FP-58527</strain>
    </source>
</reference>
<dbReference type="PANTHER" id="PTHR10953:SF3">
    <property type="entry name" value="UBIQUITIN-LIKE MODIFIER-ACTIVATING ENZYME ATG7"/>
    <property type="match status" value="1"/>
</dbReference>
<dbReference type="InterPro" id="IPR035985">
    <property type="entry name" value="Ubiquitin-activating_enz"/>
</dbReference>
<protein>
    <recommendedName>
        <fullName evidence="2">THIF-type NAD/FAD binding fold domain-containing protein</fullName>
    </recommendedName>
</protein>
<evidence type="ECO:0000256" key="1">
    <source>
        <dbReference type="SAM" id="MobiDB-lite"/>
    </source>
</evidence>
<evidence type="ECO:0000259" key="2">
    <source>
        <dbReference type="Pfam" id="PF00899"/>
    </source>
</evidence>
<dbReference type="GO" id="GO:0000407">
    <property type="term" value="C:phagophore assembly site"/>
    <property type="evidence" value="ECO:0007669"/>
    <property type="project" value="TreeGrafter"/>
</dbReference>
<dbReference type="Gene3D" id="3.40.50.720">
    <property type="entry name" value="NAD(P)-binding Rossmann-like Domain"/>
    <property type="match status" value="1"/>
</dbReference>